<evidence type="ECO:0000256" key="7">
    <source>
        <dbReference type="ARBA" id="ARBA00022833"/>
    </source>
</evidence>
<dbReference type="NCBIfam" id="NF008046">
    <property type="entry name" value="PRK10779.1"/>
    <property type="match status" value="1"/>
</dbReference>
<keyword evidence="6 11" id="KW-0378">Hydrolase</keyword>
<evidence type="ECO:0000256" key="1">
    <source>
        <dbReference type="ARBA" id="ARBA00001947"/>
    </source>
</evidence>
<dbReference type="InterPro" id="IPR001478">
    <property type="entry name" value="PDZ"/>
</dbReference>
<accession>A0A448TRW2</accession>
<evidence type="ECO:0000313" key="13">
    <source>
        <dbReference type="EMBL" id="VEJ08774.1"/>
    </source>
</evidence>
<dbReference type="PROSITE" id="PS50106">
    <property type="entry name" value="PDZ"/>
    <property type="match status" value="1"/>
</dbReference>
<feature type="transmembrane region" description="Helical" evidence="11">
    <location>
        <begin position="419"/>
        <end position="437"/>
    </location>
</feature>
<evidence type="ECO:0000256" key="2">
    <source>
        <dbReference type="ARBA" id="ARBA00004141"/>
    </source>
</evidence>
<comment type="subcellular location">
    <subcellularLocation>
        <location evidence="2">Membrane</location>
        <topology evidence="2">Multi-pass membrane protein</topology>
    </subcellularLocation>
</comment>
<dbReference type="KEGG" id="adp:NCTC12871_00189"/>
<dbReference type="Gene3D" id="2.30.42.10">
    <property type="match status" value="2"/>
</dbReference>
<dbReference type="AlphaFoldDB" id="A0A448TRW2"/>
<gene>
    <name evidence="13" type="primary">rseP</name>
    <name evidence="13" type="ORF">NCTC12871_00189</name>
</gene>
<dbReference type="SMART" id="SM00228">
    <property type="entry name" value="PDZ"/>
    <property type="match status" value="2"/>
</dbReference>
<comment type="similarity">
    <text evidence="3 11">Belongs to the peptidase M50B family.</text>
</comment>
<dbReference type="GO" id="GO:0004222">
    <property type="term" value="F:metalloendopeptidase activity"/>
    <property type="evidence" value="ECO:0007669"/>
    <property type="project" value="InterPro"/>
</dbReference>
<keyword evidence="8 11" id="KW-1133">Transmembrane helix</keyword>
<dbReference type="Pfam" id="PF02163">
    <property type="entry name" value="Peptidase_M50"/>
    <property type="match status" value="1"/>
</dbReference>
<evidence type="ECO:0000259" key="12">
    <source>
        <dbReference type="PROSITE" id="PS50106"/>
    </source>
</evidence>
<dbReference type="PANTHER" id="PTHR42837">
    <property type="entry name" value="REGULATOR OF SIGMA-E PROTEASE RSEP"/>
    <property type="match status" value="1"/>
</dbReference>
<dbReference type="SUPFAM" id="SSF50156">
    <property type="entry name" value="PDZ domain-like"/>
    <property type="match status" value="2"/>
</dbReference>
<dbReference type="NCBIfam" id="TIGR00054">
    <property type="entry name" value="RIP metalloprotease RseP"/>
    <property type="match status" value="1"/>
</dbReference>
<keyword evidence="4 13" id="KW-0645">Protease</keyword>
<dbReference type="GO" id="GO:0016020">
    <property type="term" value="C:membrane"/>
    <property type="evidence" value="ECO:0007669"/>
    <property type="project" value="UniProtKB-SubCell"/>
</dbReference>
<dbReference type="InterPro" id="IPR041489">
    <property type="entry name" value="PDZ_6"/>
</dbReference>
<keyword evidence="9 11" id="KW-0482">Metalloprotease</keyword>
<sequence length="443" mass="48938">MTVVWSVLGFVVAISILVAFHEYGHFWAARRCGVKIERFSIGFGKILWRRVGKSGTEFAISAIPLGGYVKMLDERQEDVPEALKPYAFNNKTVWQRMFIVSAGPIANLLLAVVLYAVVLMIGIPTLKPVIAGVVPHSIAQQANLPLDTQITAIDGEPVEDWDTINMLLASKIGEKQVDLTLTSLTDRRSIHKKLDIRGWQYDEEKKSAFGALGIEPVMPTVYMKLSRVVKNSPAERAGLQVGDQLMQPNGRNIQWDTFIQEVEKGNPIPVSVVRKDDVFNTTITPVKNEQGRFMVGLAPSVKPIDAIYRTVLRANPWQALKQGVEKTANLSWLTIKVIGKLLTGQLSAKNLSGPISIAKGAGMMAQIGLVYYLSFLAVISVNLGIMNLFPLPVLDGGHLLFLIIESIKRKPVSERVQQVAYQIGAILLLMLTAFALFNDLLRL</sequence>
<keyword evidence="5 11" id="KW-0812">Transmembrane</keyword>
<evidence type="ECO:0000256" key="8">
    <source>
        <dbReference type="ARBA" id="ARBA00022989"/>
    </source>
</evidence>
<keyword evidence="10 11" id="KW-0472">Membrane</keyword>
<name>A0A448TRW2_9PAST</name>
<dbReference type="CDD" id="cd06163">
    <property type="entry name" value="S2P-M50_PDZ_RseP-like"/>
    <property type="match status" value="2"/>
</dbReference>
<reference evidence="13 14" key="1">
    <citation type="submission" date="2018-12" db="EMBL/GenBank/DDBJ databases">
        <authorList>
            <consortium name="Pathogen Informatics"/>
        </authorList>
    </citation>
    <scope>NUCLEOTIDE SEQUENCE [LARGE SCALE GENOMIC DNA]</scope>
    <source>
        <strain evidence="13 14">NCTC12871</strain>
    </source>
</reference>
<dbReference type="EC" id="3.4.24.-" evidence="11"/>
<evidence type="ECO:0000256" key="9">
    <source>
        <dbReference type="ARBA" id="ARBA00023049"/>
    </source>
</evidence>
<dbReference type="Pfam" id="PF17820">
    <property type="entry name" value="PDZ_6"/>
    <property type="match status" value="1"/>
</dbReference>
<feature type="transmembrane region" description="Helical" evidence="11">
    <location>
        <begin position="98"/>
        <end position="121"/>
    </location>
</feature>
<proteinExistence type="inferred from homology"/>
<evidence type="ECO:0000256" key="11">
    <source>
        <dbReference type="RuleBase" id="RU362031"/>
    </source>
</evidence>
<dbReference type="OrthoDB" id="9782003at2"/>
<keyword evidence="11" id="KW-0479">Metal-binding</keyword>
<dbReference type="RefSeq" id="WP_126598136.1">
    <property type="nucleotide sequence ID" value="NZ_LR134510.1"/>
</dbReference>
<dbReference type="PANTHER" id="PTHR42837:SF2">
    <property type="entry name" value="MEMBRANE METALLOPROTEASE ARASP2, CHLOROPLASTIC-RELATED"/>
    <property type="match status" value="1"/>
</dbReference>
<comment type="cofactor">
    <cofactor evidence="1 11">
        <name>Zn(2+)</name>
        <dbReference type="ChEBI" id="CHEBI:29105"/>
    </cofactor>
</comment>
<dbReference type="InterPro" id="IPR036034">
    <property type="entry name" value="PDZ_sf"/>
</dbReference>
<protein>
    <recommendedName>
        <fullName evidence="11">Zinc metalloprotease</fullName>
        <ecNumber evidence="11">3.4.24.-</ecNumber>
    </recommendedName>
</protein>
<dbReference type="CDD" id="cd23082">
    <property type="entry name" value="cpPDZ1_EcRseP-like"/>
    <property type="match status" value="1"/>
</dbReference>
<dbReference type="GO" id="GO:0046872">
    <property type="term" value="F:metal ion binding"/>
    <property type="evidence" value="ECO:0007669"/>
    <property type="project" value="UniProtKB-KW"/>
</dbReference>
<feature type="transmembrane region" description="Helical" evidence="11">
    <location>
        <begin position="369"/>
        <end position="389"/>
    </location>
</feature>
<dbReference type="InterPro" id="IPR008915">
    <property type="entry name" value="Peptidase_M50"/>
</dbReference>
<dbReference type="InterPro" id="IPR004387">
    <property type="entry name" value="Pept_M50_Zn"/>
</dbReference>
<keyword evidence="14" id="KW-1185">Reference proteome</keyword>
<evidence type="ECO:0000313" key="14">
    <source>
        <dbReference type="Proteomes" id="UP000279799"/>
    </source>
</evidence>
<dbReference type="Proteomes" id="UP000279799">
    <property type="component" value="Chromosome"/>
</dbReference>
<organism evidence="13 14">
    <name type="scientific">Actinobacillus delphinicola</name>
    <dbReference type="NCBI Taxonomy" id="51161"/>
    <lineage>
        <taxon>Bacteria</taxon>
        <taxon>Pseudomonadati</taxon>
        <taxon>Pseudomonadota</taxon>
        <taxon>Gammaproteobacteria</taxon>
        <taxon>Pasteurellales</taxon>
        <taxon>Pasteurellaceae</taxon>
        <taxon>Actinobacillus</taxon>
    </lineage>
</organism>
<evidence type="ECO:0000256" key="5">
    <source>
        <dbReference type="ARBA" id="ARBA00022692"/>
    </source>
</evidence>
<evidence type="ECO:0000256" key="4">
    <source>
        <dbReference type="ARBA" id="ARBA00022670"/>
    </source>
</evidence>
<evidence type="ECO:0000256" key="6">
    <source>
        <dbReference type="ARBA" id="ARBA00022801"/>
    </source>
</evidence>
<dbReference type="GO" id="GO:0006508">
    <property type="term" value="P:proteolysis"/>
    <property type="evidence" value="ECO:0007669"/>
    <property type="project" value="UniProtKB-KW"/>
</dbReference>
<feature type="domain" description="PDZ" evidence="12">
    <location>
        <begin position="206"/>
        <end position="254"/>
    </location>
</feature>
<evidence type="ECO:0000256" key="10">
    <source>
        <dbReference type="ARBA" id="ARBA00023136"/>
    </source>
</evidence>
<evidence type="ECO:0000256" key="3">
    <source>
        <dbReference type="ARBA" id="ARBA00007931"/>
    </source>
</evidence>
<keyword evidence="7 11" id="KW-0862">Zinc</keyword>
<dbReference type="EMBL" id="LR134510">
    <property type="protein sequence ID" value="VEJ08774.1"/>
    <property type="molecule type" value="Genomic_DNA"/>
</dbReference>